<dbReference type="Pfam" id="PF22062">
    <property type="entry name" value="OB_DPOA2"/>
    <property type="match status" value="1"/>
</dbReference>
<dbReference type="AlphaFoldDB" id="A0AAV2H1U6"/>
<evidence type="ECO:0000256" key="7">
    <source>
        <dbReference type="SAM" id="MobiDB-lite"/>
    </source>
</evidence>
<dbReference type="Pfam" id="PF08418">
    <property type="entry name" value="Pol_alpha_B_N"/>
    <property type="match status" value="1"/>
</dbReference>
<evidence type="ECO:0000256" key="6">
    <source>
        <dbReference type="PIRNR" id="PIRNR018300"/>
    </source>
</evidence>
<comment type="function">
    <text evidence="6">Accessory subunit of the DNA polymerase alpha complex (also known as the alpha DNA polymerase-primase complex) which plays an essential role in the initiation of DNA synthesis.</text>
</comment>
<name>A0AAV2H1U6_LYMST</name>
<evidence type="ECO:0000313" key="12">
    <source>
        <dbReference type="Proteomes" id="UP001497497"/>
    </source>
</evidence>
<evidence type="ECO:0000259" key="9">
    <source>
        <dbReference type="Pfam" id="PF08418"/>
    </source>
</evidence>
<gene>
    <name evidence="11" type="ORF">GSLYS_00001765001</name>
</gene>
<comment type="subcellular location">
    <subcellularLocation>
        <location evidence="1 6">Nucleus</location>
    </subcellularLocation>
</comment>
<reference evidence="11 12" key="1">
    <citation type="submission" date="2024-04" db="EMBL/GenBank/DDBJ databases">
        <authorList>
            <consortium name="Genoscope - CEA"/>
            <person name="William W."/>
        </authorList>
    </citation>
    <scope>NUCLEOTIDE SEQUENCE [LARGE SCALE GENOMIC DNA]</scope>
</reference>
<evidence type="ECO:0000256" key="1">
    <source>
        <dbReference type="ARBA" id="ARBA00004123"/>
    </source>
</evidence>
<dbReference type="Proteomes" id="UP001497497">
    <property type="component" value="Unassembled WGS sequence"/>
</dbReference>
<dbReference type="EMBL" id="CAXITT010000019">
    <property type="protein sequence ID" value="CAL1527595.1"/>
    <property type="molecule type" value="Genomic_DNA"/>
</dbReference>
<feature type="domain" description="DNA polymerase alpha subunit B N-terminal" evidence="9">
    <location>
        <begin position="7"/>
        <end position="72"/>
    </location>
</feature>
<dbReference type="InterPro" id="IPR013627">
    <property type="entry name" value="Pol_alpha_B_N"/>
</dbReference>
<dbReference type="GO" id="GO:0005658">
    <property type="term" value="C:alpha DNA polymerase:primase complex"/>
    <property type="evidence" value="ECO:0007669"/>
    <property type="project" value="TreeGrafter"/>
</dbReference>
<dbReference type="Gene3D" id="3.60.21.60">
    <property type="match status" value="2"/>
</dbReference>
<dbReference type="FunFam" id="3.60.21.60:FF:000003">
    <property type="entry name" value="DNA polymerase alpha subunit B"/>
    <property type="match status" value="1"/>
</dbReference>
<evidence type="ECO:0000256" key="5">
    <source>
        <dbReference type="ARBA" id="ARBA00023242"/>
    </source>
</evidence>
<feature type="region of interest" description="Disordered" evidence="7">
    <location>
        <begin position="114"/>
        <end position="137"/>
    </location>
</feature>
<feature type="domain" description="DNA polymerase alpha subunit B OB" evidence="10">
    <location>
        <begin position="222"/>
        <end position="323"/>
    </location>
</feature>
<dbReference type="GO" id="GO:0003677">
    <property type="term" value="F:DNA binding"/>
    <property type="evidence" value="ECO:0007669"/>
    <property type="project" value="InterPro"/>
</dbReference>
<accession>A0AAV2H1U6</accession>
<evidence type="ECO:0000256" key="3">
    <source>
        <dbReference type="ARBA" id="ARBA00018596"/>
    </source>
</evidence>
<dbReference type="Gene3D" id="1.10.8.530">
    <property type="entry name" value="DNA polymerase alpha-primase, subunit B, N-terminal domain"/>
    <property type="match status" value="1"/>
</dbReference>
<sequence>MSSVSAEEISDEFDVFGAEVNDEQLLKLQEMCRSYNLDAISIVNHWMAFSSSRKIGLTLESLQMFDREWLPKKLLGSQQKTPQPKRTKLLNKDTLGSILDDQLDVVGSYATPEDKRQIAQSKRQLTPEDINNSNKRFVGYNRSPSVKSVFSPTVKSSAGSTPSGKFSSRSNAGDIVQKFGNTNVSSWKGDNHGVSVDSFGSVPMVTSQIKYMFQKMSEKGYVLNDIIQDMSTILQNAHGIEEFTHVALPSQESVTVAGRVCCDSIGRLNSQSVLLEGSRETSSGQCISLDLSELLHYSLFPGQVIACEGVNNTGTKFAVKNIFSSVALPFPGKNSKLTGTGKIRMIIGVGPFTPSDALDYSPLAELLKTITRDQPDICILMGPFVDSKHVMINNGELLDSFQDLFIKQMEEIGRATKDSGCQVVIVSSYRDVHHYHSVYPQPPYHIPEYNPDGSKRSHVEIDLTKHLKFVSDPSTLCVNGVVIGLTSTDILLHLSKSEISVGQQGKLDRLGRLAQHVLHQHSYYPLYPPAEDVNIDYELWEAHAKLVVTPHILILPSDLKAFIKDIDGCCCVNPGRLTTGTVGGTFAQIEIDTDLITELPLPSSACVGQIVRV</sequence>
<dbReference type="InterPro" id="IPR016722">
    <property type="entry name" value="DNA_pol_alpha_bsu"/>
</dbReference>
<keyword evidence="5 6" id="KW-0539">Nucleus</keyword>
<dbReference type="PANTHER" id="PTHR23061:SF12">
    <property type="entry name" value="DNA POLYMERASE ALPHA SUBUNIT B"/>
    <property type="match status" value="1"/>
</dbReference>
<dbReference type="PIRSF" id="PIRSF018300">
    <property type="entry name" value="DNA_pol_alph_2"/>
    <property type="match status" value="1"/>
</dbReference>
<comment type="similarity">
    <text evidence="2 6">Belongs to the DNA polymerase alpha subunit B family.</text>
</comment>
<feature type="domain" description="DNA polymerase alpha/delta/epsilon subunit B" evidence="8">
    <location>
        <begin position="347"/>
        <end position="564"/>
    </location>
</feature>
<protein>
    <recommendedName>
        <fullName evidence="3 6">DNA polymerase alpha subunit B</fullName>
    </recommendedName>
</protein>
<dbReference type="PANTHER" id="PTHR23061">
    <property type="entry name" value="DNA POLYMERASE 2 ALPHA 70 KDA SUBUNIT"/>
    <property type="match status" value="1"/>
</dbReference>
<evidence type="ECO:0000259" key="8">
    <source>
        <dbReference type="Pfam" id="PF04042"/>
    </source>
</evidence>
<evidence type="ECO:0000259" key="10">
    <source>
        <dbReference type="Pfam" id="PF22062"/>
    </source>
</evidence>
<dbReference type="GO" id="GO:0006270">
    <property type="term" value="P:DNA replication initiation"/>
    <property type="evidence" value="ECO:0007669"/>
    <property type="project" value="TreeGrafter"/>
</dbReference>
<dbReference type="Pfam" id="PF04042">
    <property type="entry name" value="DNA_pol_E_B"/>
    <property type="match status" value="1"/>
</dbReference>
<dbReference type="InterPro" id="IPR043034">
    <property type="entry name" value="DNA_pol_alpha_B_N_sf"/>
</dbReference>
<dbReference type="InterPro" id="IPR007185">
    <property type="entry name" value="DNA_pol_a/d/e_bsu"/>
</dbReference>
<evidence type="ECO:0000256" key="2">
    <source>
        <dbReference type="ARBA" id="ARBA00007299"/>
    </source>
</evidence>
<dbReference type="InterPro" id="IPR054300">
    <property type="entry name" value="OB_DPOA2"/>
</dbReference>
<organism evidence="11 12">
    <name type="scientific">Lymnaea stagnalis</name>
    <name type="common">Great pond snail</name>
    <name type="synonym">Helix stagnalis</name>
    <dbReference type="NCBI Taxonomy" id="6523"/>
    <lineage>
        <taxon>Eukaryota</taxon>
        <taxon>Metazoa</taxon>
        <taxon>Spiralia</taxon>
        <taxon>Lophotrochozoa</taxon>
        <taxon>Mollusca</taxon>
        <taxon>Gastropoda</taxon>
        <taxon>Heterobranchia</taxon>
        <taxon>Euthyneura</taxon>
        <taxon>Panpulmonata</taxon>
        <taxon>Hygrophila</taxon>
        <taxon>Lymnaeoidea</taxon>
        <taxon>Lymnaeidae</taxon>
        <taxon>Lymnaea</taxon>
    </lineage>
</organism>
<proteinExistence type="inferred from homology"/>
<feature type="compositionally biased region" description="Polar residues" evidence="7">
    <location>
        <begin position="118"/>
        <end position="135"/>
    </location>
</feature>
<keyword evidence="12" id="KW-1185">Reference proteome</keyword>
<comment type="caution">
    <text evidence="11">The sequence shown here is derived from an EMBL/GenBank/DDBJ whole genome shotgun (WGS) entry which is preliminary data.</text>
</comment>
<evidence type="ECO:0000313" key="11">
    <source>
        <dbReference type="EMBL" id="CAL1527595.1"/>
    </source>
</evidence>
<keyword evidence="4 6" id="KW-0235">DNA replication</keyword>
<evidence type="ECO:0000256" key="4">
    <source>
        <dbReference type="ARBA" id="ARBA00022705"/>
    </source>
</evidence>